<feature type="region of interest" description="Disordered" evidence="1">
    <location>
        <begin position="145"/>
        <end position="189"/>
    </location>
</feature>
<dbReference type="GO" id="GO:0046983">
    <property type="term" value="F:protein dimerization activity"/>
    <property type="evidence" value="ECO:0007669"/>
    <property type="project" value="InterPro"/>
</dbReference>
<feature type="domain" description="HAT C-terminal dimerisation" evidence="2">
    <location>
        <begin position="61"/>
        <end position="127"/>
    </location>
</feature>
<dbReference type="AlphaFoldDB" id="A0A391NXN1"/>
<dbReference type="Pfam" id="PF05699">
    <property type="entry name" value="Dimer_Tnp_hAT"/>
    <property type="match status" value="1"/>
</dbReference>
<dbReference type="SUPFAM" id="SSF53098">
    <property type="entry name" value="Ribonuclease H-like"/>
    <property type="match status" value="1"/>
</dbReference>
<dbReference type="InterPro" id="IPR012337">
    <property type="entry name" value="RNaseH-like_sf"/>
</dbReference>
<evidence type="ECO:0000313" key="4">
    <source>
        <dbReference type="Proteomes" id="UP000265618"/>
    </source>
</evidence>
<proteinExistence type="predicted"/>
<keyword evidence="4" id="KW-1185">Reference proteome</keyword>
<reference evidence="3 4" key="1">
    <citation type="journal article" date="2018" name="PLoS ONE">
        <title>The draft genome of Kipferlia bialata reveals reductive genome evolution in fornicate parasites.</title>
        <authorList>
            <person name="Tanifuji G."/>
            <person name="Takabayashi S."/>
            <person name="Kume K."/>
            <person name="Takagi M."/>
            <person name="Nakayama T."/>
            <person name="Kamikawa R."/>
            <person name="Inagaki Y."/>
            <person name="Hashimoto T."/>
        </authorList>
    </citation>
    <scope>NUCLEOTIDE SEQUENCE [LARGE SCALE GENOMIC DNA]</scope>
    <source>
        <strain evidence="3">NY0173</strain>
    </source>
</reference>
<evidence type="ECO:0000259" key="2">
    <source>
        <dbReference type="Pfam" id="PF05699"/>
    </source>
</evidence>
<dbReference type="InterPro" id="IPR008906">
    <property type="entry name" value="HATC_C_dom"/>
</dbReference>
<evidence type="ECO:0000313" key="3">
    <source>
        <dbReference type="EMBL" id="GCA65290.1"/>
    </source>
</evidence>
<dbReference type="Proteomes" id="UP000265618">
    <property type="component" value="Unassembled WGS sequence"/>
</dbReference>
<protein>
    <recommendedName>
        <fullName evidence="2">HAT C-terminal dimerisation domain-containing protein</fullName>
    </recommendedName>
</protein>
<dbReference type="EMBL" id="BDIP01010584">
    <property type="protein sequence ID" value="GCA65290.1"/>
    <property type="molecule type" value="Genomic_DNA"/>
</dbReference>
<evidence type="ECO:0000256" key="1">
    <source>
        <dbReference type="SAM" id="MobiDB-lite"/>
    </source>
</evidence>
<name>A0A391NXN1_9EUKA</name>
<feature type="compositionally biased region" description="Acidic residues" evidence="1">
    <location>
        <begin position="153"/>
        <end position="189"/>
    </location>
</feature>
<dbReference type="OrthoDB" id="5103at2759"/>
<organism evidence="3 4">
    <name type="scientific">Kipferlia bialata</name>
    <dbReference type="NCBI Taxonomy" id="797122"/>
    <lineage>
        <taxon>Eukaryota</taxon>
        <taxon>Metamonada</taxon>
        <taxon>Carpediemonas-like organisms</taxon>
        <taxon>Kipferlia</taxon>
    </lineage>
</organism>
<comment type="caution">
    <text evidence="3">The sequence shown here is derived from an EMBL/GenBank/DDBJ whole genome shotgun (WGS) entry which is preliminary data.</text>
</comment>
<accession>A0A391NXN1</accession>
<gene>
    <name evidence="3" type="ORF">KIPB_016779</name>
</gene>
<sequence length="189" mass="20698">MEGSARPDPAVAHVGLYDMLYKYAQDLHRACNLPCDLPRLATDLGLLLGTGIQEGENVAETKDSVSYWGTHRAEHPELYELATTFLCLPASKASVERSFSHHGFIVTKLRTLLAPKVVQGIMALRLNVGVPTSRARQELKAAKKAQAELTGIDVEESEEEVEESDSDDSESVDVGSDSEYESESDESME</sequence>